<dbReference type="Pfam" id="PF09411">
    <property type="entry name" value="PagL"/>
    <property type="match status" value="1"/>
</dbReference>
<keyword evidence="1" id="KW-0812">Transmembrane</keyword>
<accession>A0ABX0U5G2</accession>
<dbReference type="InterPro" id="IPR018550">
    <property type="entry name" value="Lipid-A_deacylase-rel"/>
</dbReference>
<gene>
    <name evidence="2" type="ORF">FHR24_000531</name>
</gene>
<dbReference type="EMBL" id="JAASQL010000001">
    <property type="protein sequence ID" value="NIJ44092.1"/>
    <property type="molecule type" value="Genomic_DNA"/>
</dbReference>
<organism evidence="2 3">
    <name type="scientific">Wenyingzhuangia heitensis</name>
    <dbReference type="NCBI Taxonomy" id="1487859"/>
    <lineage>
        <taxon>Bacteria</taxon>
        <taxon>Pseudomonadati</taxon>
        <taxon>Bacteroidota</taxon>
        <taxon>Flavobacteriia</taxon>
        <taxon>Flavobacteriales</taxon>
        <taxon>Flavobacteriaceae</taxon>
        <taxon>Wenyingzhuangia</taxon>
    </lineage>
</organism>
<proteinExistence type="predicted"/>
<sequence>MSKSSVFLHYFLCTFGFIIYLSCISTSFGQKTSIGNIKVFFNAQVGSNMDEEPVRSITNQTIQAFEIGLIKETIGNNEWEQLYNYPEYGISLFYSSLGNNQVFGHEIAVVPFIKIKLFSKNNFSVFGRIGMGFSYLNTITDPVLNPENPATSNHYNFHTNLRTGITYLISKRMELNSGISFDHISNGNTKKPNLGLNNITAYAGLSYVLQPRIAKKQTPTPPHSKHNDLLVYLGIGGKRSNFNSSYYIVHSLSTELRRSLTKMFSLGIGTNIYWDPSVKPSLLYLNKESSLLDNLQTGVYISQSFNYNKLSISLQEGAYVFLYDKVDKNYFYTSANLAYNFYKKLFIRLSLKSHKFHILDHPEIGLGYKF</sequence>
<evidence type="ECO:0000313" key="2">
    <source>
        <dbReference type="EMBL" id="NIJ44092.1"/>
    </source>
</evidence>
<dbReference type="RefSeq" id="WP_167183480.1">
    <property type="nucleotide sequence ID" value="NZ_JAASQL010000001.1"/>
</dbReference>
<dbReference type="SUPFAM" id="SSF56925">
    <property type="entry name" value="OMPA-like"/>
    <property type="match status" value="1"/>
</dbReference>
<reference evidence="2 3" key="1">
    <citation type="submission" date="2020-03" db="EMBL/GenBank/DDBJ databases">
        <title>Genomic Encyclopedia of Type Strains, Phase IV (KMG-IV): sequencing the most valuable type-strain genomes for metagenomic binning, comparative biology and taxonomic classification.</title>
        <authorList>
            <person name="Goeker M."/>
        </authorList>
    </citation>
    <scope>NUCLEOTIDE SEQUENCE [LARGE SCALE GENOMIC DNA]</scope>
    <source>
        <strain evidence="2 3">DSM 101599</strain>
    </source>
</reference>
<keyword evidence="1" id="KW-0472">Membrane</keyword>
<keyword evidence="3" id="KW-1185">Reference proteome</keyword>
<dbReference type="InterPro" id="IPR011250">
    <property type="entry name" value="OMP/PagP_B-barrel"/>
</dbReference>
<protein>
    <recommendedName>
        <fullName evidence="4">Lipid A 3-O-deacylase (PagL)</fullName>
    </recommendedName>
</protein>
<evidence type="ECO:0000256" key="1">
    <source>
        <dbReference type="SAM" id="Phobius"/>
    </source>
</evidence>
<comment type="caution">
    <text evidence="2">The sequence shown here is derived from an EMBL/GenBank/DDBJ whole genome shotgun (WGS) entry which is preliminary data.</text>
</comment>
<evidence type="ECO:0000313" key="3">
    <source>
        <dbReference type="Proteomes" id="UP000745859"/>
    </source>
</evidence>
<keyword evidence="1" id="KW-1133">Transmembrane helix</keyword>
<name>A0ABX0U5G2_9FLAO</name>
<dbReference type="Gene3D" id="2.40.160.20">
    <property type="match status" value="1"/>
</dbReference>
<dbReference type="Proteomes" id="UP000745859">
    <property type="component" value="Unassembled WGS sequence"/>
</dbReference>
<feature type="transmembrane region" description="Helical" evidence="1">
    <location>
        <begin position="7"/>
        <end position="28"/>
    </location>
</feature>
<evidence type="ECO:0008006" key="4">
    <source>
        <dbReference type="Google" id="ProtNLM"/>
    </source>
</evidence>